<dbReference type="InterPro" id="IPR023296">
    <property type="entry name" value="Glyco_hydro_beta-prop_sf"/>
</dbReference>
<name>A0A3N4L1U8_9PEZI</name>
<feature type="active site" description="Proton donor" evidence="8">
    <location>
        <position position="203"/>
    </location>
</feature>
<comment type="similarity">
    <text evidence="3 7">Belongs to the glycosyl hydrolase 43 family.</text>
</comment>
<dbReference type="UniPathway" id="UPA00667"/>
<dbReference type="OrthoDB" id="195678at2759"/>
<dbReference type="GO" id="GO:0031222">
    <property type="term" value="P:arabinan catabolic process"/>
    <property type="evidence" value="ECO:0007669"/>
    <property type="project" value="UniProtKB-UniPathway"/>
</dbReference>
<dbReference type="InterPro" id="IPR006710">
    <property type="entry name" value="Glyco_hydro_43"/>
</dbReference>
<keyword evidence="10" id="KW-0732">Signal</keyword>
<evidence type="ECO:0000256" key="3">
    <source>
        <dbReference type="ARBA" id="ARBA00009865"/>
    </source>
</evidence>
<dbReference type="Gene3D" id="2.115.10.20">
    <property type="entry name" value="Glycosyl hydrolase domain, family 43"/>
    <property type="match status" value="1"/>
</dbReference>
<feature type="active site" description="Proton acceptor" evidence="8">
    <location>
        <position position="37"/>
    </location>
</feature>
<dbReference type="PANTHER" id="PTHR43301:SF3">
    <property type="entry name" value="ARABINAN ENDO-1,5-ALPHA-L-ARABINOSIDASE A-RELATED"/>
    <property type="match status" value="1"/>
</dbReference>
<evidence type="ECO:0000256" key="10">
    <source>
        <dbReference type="SAM" id="SignalP"/>
    </source>
</evidence>
<sequence>MLFSTFFATALLSVSSLISSVAAQTPGACSGDCNVHDPALIRRTSDGKYFRFSTGNKITIATSSALAGPWTNQGSAITGGSSIALTGNDDLWAPDIQKVGDYYYLYYSVSTFGSQASAIGVARSTTMEVGSWTDLGSTGIASSSGSAYNAIDSNLILAGSTYYATFGSFWGDIYQVPMASTPTKTAGTSIQVAYNSSGSHAVEGSFTYYRSPYYYLFFSSGTCCGFDTSRPAQGAEYRINVCRSSSVTGPYVDATGKSCTAGGGTTVLASHDNVYGPGGQGIYPDTTQGGAVLYYHYVNTNIGYGDGQKLFGWNLLSWSTGWPVPT</sequence>
<keyword evidence="12" id="KW-1185">Reference proteome</keyword>
<dbReference type="SUPFAM" id="SSF75005">
    <property type="entry name" value="Arabinanase/levansucrase/invertase"/>
    <property type="match status" value="1"/>
</dbReference>
<dbReference type="EC" id="3.2.1.99" evidence="4 7"/>
<protein>
    <recommendedName>
        <fullName evidence="4 7">Arabinan endo-1,5-alpha-L-arabinosidase</fullName>
        <ecNumber evidence="4 7">3.2.1.99</ecNumber>
    </recommendedName>
</protein>
<dbReference type="InParanoid" id="A0A3N4L1U8"/>
<evidence type="ECO:0000256" key="6">
    <source>
        <dbReference type="ARBA" id="ARBA00023295"/>
    </source>
</evidence>
<dbReference type="AlphaFoldDB" id="A0A3N4L1U8"/>
<reference evidence="11 12" key="1">
    <citation type="journal article" date="2018" name="Nat. Ecol. Evol.">
        <title>Pezizomycetes genomes reveal the molecular basis of ectomycorrhizal truffle lifestyle.</title>
        <authorList>
            <person name="Murat C."/>
            <person name="Payen T."/>
            <person name="Noel B."/>
            <person name="Kuo A."/>
            <person name="Morin E."/>
            <person name="Chen J."/>
            <person name="Kohler A."/>
            <person name="Krizsan K."/>
            <person name="Balestrini R."/>
            <person name="Da Silva C."/>
            <person name="Montanini B."/>
            <person name="Hainaut M."/>
            <person name="Levati E."/>
            <person name="Barry K.W."/>
            <person name="Belfiori B."/>
            <person name="Cichocki N."/>
            <person name="Clum A."/>
            <person name="Dockter R.B."/>
            <person name="Fauchery L."/>
            <person name="Guy J."/>
            <person name="Iotti M."/>
            <person name="Le Tacon F."/>
            <person name="Lindquist E.A."/>
            <person name="Lipzen A."/>
            <person name="Malagnac F."/>
            <person name="Mello A."/>
            <person name="Molinier V."/>
            <person name="Miyauchi S."/>
            <person name="Poulain J."/>
            <person name="Riccioni C."/>
            <person name="Rubini A."/>
            <person name="Sitrit Y."/>
            <person name="Splivallo R."/>
            <person name="Traeger S."/>
            <person name="Wang M."/>
            <person name="Zifcakova L."/>
            <person name="Wipf D."/>
            <person name="Zambonelli A."/>
            <person name="Paolocci F."/>
            <person name="Nowrousian M."/>
            <person name="Ottonello S."/>
            <person name="Baldrian P."/>
            <person name="Spatafora J.W."/>
            <person name="Henrissat B."/>
            <person name="Nagy L.G."/>
            <person name="Aury J.M."/>
            <person name="Wincker P."/>
            <person name="Grigoriev I.V."/>
            <person name="Bonfante P."/>
            <person name="Martin F.M."/>
        </authorList>
    </citation>
    <scope>NUCLEOTIDE SEQUENCE [LARGE SCALE GENOMIC DNA]</scope>
    <source>
        <strain evidence="11 12">CCBAS932</strain>
    </source>
</reference>
<dbReference type="STRING" id="1392247.A0A3N4L1U8"/>
<evidence type="ECO:0000256" key="8">
    <source>
        <dbReference type="PIRSR" id="PIRSR606710-1"/>
    </source>
</evidence>
<dbReference type="Pfam" id="PF04616">
    <property type="entry name" value="Glyco_hydro_43"/>
    <property type="match status" value="1"/>
</dbReference>
<evidence type="ECO:0000313" key="12">
    <source>
        <dbReference type="Proteomes" id="UP000277580"/>
    </source>
</evidence>
<proteinExistence type="inferred from homology"/>
<feature type="chain" id="PRO_5017963061" description="Arabinan endo-1,5-alpha-L-arabinosidase" evidence="10">
    <location>
        <begin position="24"/>
        <end position="326"/>
    </location>
</feature>
<evidence type="ECO:0000313" key="11">
    <source>
        <dbReference type="EMBL" id="RPB11945.1"/>
    </source>
</evidence>
<gene>
    <name evidence="11" type="ORF">P167DRAFT_606094</name>
</gene>
<dbReference type="PIRSF" id="PIRSF026534">
    <property type="entry name" value="Endo_alpha-L-arabinosidase"/>
    <property type="match status" value="1"/>
</dbReference>
<dbReference type="InterPro" id="IPR050727">
    <property type="entry name" value="GH43_arabinanases"/>
</dbReference>
<dbReference type="PANTHER" id="PTHR43301">
    <property type="entry name" value="ARABINAN ENDO-1,5-ALPHA-L-ARABINOSIDASE"/>
    <property type="match status" value="1"/>
</dbReference>
<comment type="pathway">
    <text evidence="2 7">Glycan metabolism; L-arabinan degradation.</text>
</comment>
<keyword evidence="5 7" id="KW-0378">Hydrolase</keyword>
<accession>A0A3N4L1U8</accession>
<comment type="catalytic activity">
    <reaction evidence="1 7">
        <text>Endohydrolysis of (1-&gt;5)-alpha-arabinofuranosidic linkages in (1-&gt;5)-arabinans.</text>
        <dbReference type="EC" id="3.2.1.99"/>
    </reaction>
</comment>
<evidence type="ECO:0000256" key="1">
    <source>
        <dbReference type="ARBA" id="ARBA00000375"/>
    </source>
</evidence>
<evidence type="ECO:0000256" key="5">
    <source>
        <dbReference type="ARBA" id="ARBA00022801"/>
    </source>
</evidence>
<dbReference type="CDD" id="cd18831">
    <property type="entry name" value="GH43_AnAbnA-like"/>
    <property type="match status" value="1"/>
</dbReference>
<evidence type="ECO:0000256" key="4">
    <source>
        <dbReference type="ARBA" id="ARBA00012586"/>
    </source>
</evidence>
<evidence type="ECO:0000256" key="9">
    <source>
        <dbReference type="PIRSR" id="PIRSR606710-2"/>
    </source>
</evidence>
<keyword evidence="6 7" id="KW-0326">Glycosidase</keyword>
<dbReference type="InterPro" id="IPR016840">
    <property type="entry name" value="Glyco_hydro_43_endo_a_Ara-ase"/>
</dbReference>
<dbReference type="GO" id="GO:0046558">
    <property type="term" value="F:arabinan endo-1,5-alpha-L-arabinosidase activity"/>
    <property type="evidence" value="ECO:0007669"/>
    <property type="project" value="UniProtKB-EC"/>
</dbReference>
<dbReference type="Proteomes" id="UP000277580">
    <property type="component" value="Unassembled WGS sequence"/>
</dbReference>
<feature type="signal peptide" evidence="10">
    <location>
        <begin position="1"/>
        <end position="23"/>
    </location>
</feature>
<feature type="site" description="Important for catalytic activity, responsible for pKa modulation of the active site Glu and correct orientation of both the proton donor and substrate" evidence="9">
    <location>
        <position position="152"/>
    </location>
</feature>
<dbReference type="EMBL" id="ML119132">
    <property type="protein sequence ID" value="RPB11945.1"/>
    <property type="molecule type" value="Genomic_DNA"/>
</dbReference>
<organism evidence="11 12">
    <name type="scientific">Morchella conica CCBAS932</name>
    <dbReference type="NCBI Taxonomy" id="1392247"/>
    <lineage>
        <taxon>Eukaryota</taxon>
        <taxon>Fungi</taxon>
        <taxon>Dikarya</taxon>
        <taxon>Ascomycota</taxon>
        <taxon>Pezizomycotina</taxon>
        <taxon>Pezizomycetes</taxon>
        <taxon>Pezizales</taxon>
        <taxon>Morchellaceae</taxon>
        <taxon>Morchella</taxon>
    </lineage>
</organism>
<evidence type="ECO:0000256" key="2">
    <source>
        <dbReference type="ARBA" id="ARBA00004834"/>
    </source>
</evidence>
<evidence type="ECO:0000256" key="7">
    <source>
        <dbReference type="PIRNR" id="PIRNR026534"/>
    </source>
</evidence>